<feature type="compositionally biased region" description="Basic and acidic residues" evidence="1">
    <location>
        <begin position="434"/>
        <end position="444"/>
    </location>
</feature>
<dbReference type="PANTHER" id="PTHR39398:SF1">
    <property type="entry name" value="CSN8_PSMD8_EIF3K DOMAIN-CONTAINING PROTEIN"/>
    <property type="match status" value="1"/>
</dbReference>
<dbReference type="EMBL" id="SOZI01000057">
    <property type="protein sequence ID" value="TNY20799.1"/>
    <property type="molecule type" value="Genomic_DNA"/>
</dbReference>
<feature type="region of interest" description="Disordered" evidence="1">
    <location>
        <begin position="390"/>
        <end position="444"/>
    </location>
</feature>
<organism evidence="2 3">
    <name type="scientific">Rhodotorula diobovata</name>
    <dbReference type="NCBI Taxonomy" id="5288"/>
    <lineage>
        <taxon>Eukaryota</taxon>
        <taxon>Fungi</taxon>
        <taxon>Dikarya</taxon>
        <taxon>Basidiomycota</taxon>
        <taxon>Pucciniomycotina</taxon>
        <taxon>Microbotryomycetes</taxon>
        <taxon>Sporidiobolales</taxon>
        <taxon>Sporidiobolaceae</taxon>
        <taxon>Rhodotorula</taxon>
    </lineage>
</organism>
<feature type="region of interest" description="Disordered" evidence="1">
    <location>
        <begin position="67"/>
        <end position="86"/>
    </location>
</feature>
<dbReference type="STRING" id="5288.A0A5C5FWW6"/>
<evidence type="ECO:0000313" key="3">
    <source>
        <dbReference type="Proteomes" id="UP000311382"/>
    </source>
</evidence>
<keyword evidence="3" id="KW-1185">Reference proteome</keyword>
<accession>A0A5C5FWW6</accession>
<evidence type="ECO:0000256" key="1">
    <source>
        <dbReference type="SAM" id="MobiDB-lite"/>
    </source>
</evidence>
<gene>
    <name evidence="2" type="ORF">DMC30DRAFT_233088</name>
</gene>
<feature type="compositionally biased region" description="Basic and acidic residues" evidence="1">
    <location>
        <begin position="392"/>
        <end position="401"/>
    </location>
</feature>
<comment type="caution">
    <text evidence="2">The sequence shown here is derived from an EMBL/GenBank/DDBJ whole genome shotgun (WGS) entry which is preliminary data.</text>
</comment>
<sequence>MDSAQPWRRGTSLSSATHPRNNQSRWATAPSRRSGAAPTRGGISREGLSMARTDIGRKPAHLDLLLSPSRGLQGDDEADDASLRNPDVQGRFRDHVAAKLARWSQAHPAGRGADARKQRMQELGIILLDFRKLREGILSVRRVDAFACEAYEASVLLSVYAGNDPQLSSSLPHLVQALHPATDPPTAASPAPASVSASLDTALSQLSLLPTAPPDPDTRAYFISLFLLHSHLLPAFTAPPAAATPSAASPSHPPLSIFLPTLFSLLSTSSLPAPSSLYPLPSHPNPHITHLLTLYRSLLAPSSPCLARLFSPPHLPPPPARVRTLATALHLPASFDPAGTLLRRAAGRIREAVLWPKVRRAYRFPPEGAAWLARGLLFECEVEGEVLEEEEEARRGEKEARVLTGSTTGRAAEVRGSWEDAADDDAEAAAGDAHAQDERGQRVREEAARRAEVWVRERLAK</sequence>
<protein>
    <submittedName>
        <fullName evidence="2">Pre-mRNA-splicing factor cwc22</fullName>
    </submittedName>
</protein>
<dbReference type="AlphaFoldDB" id="A0A5C5FWW6"/>
<dbReference type="OrthoDB" id="2100128at2759"/>
<dbReference type="PANTHER" id="PTHR39398">
    <property type="entry name" value="YALI0F14311P"/>
    <property type="match status" value="1"/>
</dbReference>
<evidence type="ECO:0000313" key="2">
    <source>
        <dbReference type="EMBL" id="TNY20799.1"/>
    </source>
</evidence>
<reference evidence="2 3" key="1">
    <citation type="submission" date="2019-03" db="EMBL/GenBank/DDBJ databases">
        <title>Rhodosporidium diobovatum UCD-FST 08-225 genome sequencing, assembly, and annotation.</title>
        <authorList>
            <person name="Fakankun I.U."/>
            <person name="Fristensky B."/>
            <person name="Levin D.B."/>
        </authorList>
    </citation>
    <scope>NUCLEOTIDE SEQUENCE [LARGE SCALE GENOMIC DNA]</scope>
    <source>
        <strain evidence="2 3">UCD-FST 08-225</strain>
    </source>
</reference>
<feature type="region of interest" description="Disordered" evidence="1">
    <location>
        <begin position="1"/>
        <end position="52"/>
    </location>
</feature>
<dbReference type="Proteomes" id="UP000311382">
    <property type="component" value="Unassembled WGS sequence"/>
</dbReference>
<proteinExistence type="predicted"/>
<name>A0A5C5FWW6_9BASI</name>
<feature type="compositionally biased region" description="Polar residues" evidence="1">
    <location>
        <begin position="11"/>
        <end position="26"/>
    </location>
</feature>